<proteinExistence type="inferred from homology"/>
<evidence type="ECO:0000256" key="3">
    <source>
        <dbReference type="ARBA" id="ARBA00022475"/>
    </source>
</evidence>
<keyword evidence="10" id="KW-1015">Disulfide bond</keyword>
<dbReference type="PIRSF" id="PIRSF033913">
    <property type="entry name" value="S-S_format_DsbB"/>
    <property type="match status" value="1"/>
</dbReference>
<keyword evidence="3" id="KW-1003">Cell membrane</keyword>
<keyword evidence="5 16" id="KW-0812">Transmembrane</keyword>
<evidence type="ECO:0000256" key="9">
    <source>
        <dbReference type="ARBA" id="ARBA00023136"/>
    </source>
</evidence>
<dbReference type="GO" id="GO:0005886">
    <property type="term" value="C:plasma membrane"/>
    <property type="evidence" value="ECO:0007669"/>
    <property type="project" value="UniProtKB-SubCell"/>
</dbReference>
<keyword evidence="8" id="KW-0560">Oxidoreductase</keyword>
<evidence type="ECO:0000256" key="8">
    <source>
        <dbReference type="ARBA" id="ARBA00023002"/>
    </source>
</evidence>
<sequence length="171" mass="17597">MSAPSRTAARPAALPETVQTYLAGLAAAGSAGLLAGAFAFQHLGGLAPCEMCIWQRWPHALAILLGALLLVPALRGLRAIRALGALAMLAGTGVALLHTGVERGWWEGPTECASSMGAGLSTDDLLAAIQNAPLVRCDEVAWSLAGLSMASWNGIFSLILAGLWIASLKRA</sequence>
<reference evidence="17 18" key="1">
    <citation type="submission" date="2016-10" db="EMBL/GenBank/DDBJ databases">
        <authorList>
            <person name="de Groot N.N."/>
        </authorList>
    </citation>
    <scope>NUCLEOTIDE SEQUENCE [LARGE SCALE GENOMIC DNA]</scope>
    <source>
        <strain evidence="17 18">CGMCC 1.11030</strain>
    </source>
</reference>
<dbReference type="Gene3D" id="1.20.1550.10">
    <property type="entry name" value="DsbB-like"/>
    <property type="match status" value="1"/>
</dbReference>
<feature type="transmembrane region" description="Helical" evidence="16">
    <location>
        <begin position="53"/>
        <end position="71"/>
    </location>
</feature>
<name>A0A1I3D5L3_9RHOB</name>
<keyword evidence="18" id="KW-1185">Reference proteome</keyword>
<evidence type="ECO:0000256" key="7">
    <source>
        <dbReference type="ARBA" id="ARBA00022989"/>
    </source>
</evidence>
<comment type="subcellular location">
    <subcellularLocation>
        <location evidence="1">Cell inner membrane</location>
        <topology evidence="1">Multi-pass membrane protein</topology>
    </subcellularLocation>
</comment>
<dbReference type="STRING" id="1114924.SAMN05216258_102393"/>
<accession>A0A1I3D5L3</accession>
<evidence type="ECO:0000313" key="18">
    <source>
        <dbReference type="Proteomes" id="UP000199377"/>
    </source>
</evidence>
<evidence type="ECO:0000256" key="5">
    <source>
        <dbReference type="ARBA" id="ARBA00022692"/>
    </source>
</evidence>
<feature type="transmembrane region" description="Helical" evidence="16">
    <location>
        <begin position="83"/>
        <end position="101"/>
    </location>
</feature>
<dbReference type="GO" id="GO:0015035">
    <property type="term" value="F:protein-disulfide reductase activity"/>
    <property type="evidence" value="ECO:0007669"/>
    <property type="project" value="InterPro"/>
</dbReference>
<feature type="transmembrane region" description="Helical" evidence="16">
    <location>
        <begin position="140"/>
        <end position="166"/>
    </location>
</feature>
<dbReference type="PANTHER" id="PTHR36570:SF1">
    <property type="entry name" value="PROTEIN-DISULFIDE OXIDOREDUCTASE DSBI"/>
    <property type="match status" value="1"/>
</dbReference>
<keyword evidence="4" id="KW-0997">Cell inner membrane</keyword>
<keyword evidence="9 16" id="KW-0472">Membrane</keyword>
<comment type="function">
    <text evidence="12">Required for disulfide bond formation in some proteins. Part of a redox system composed of DsbI and DsbL that mediates formation of an essential disulfide bond in AssT.</text>
</comment>
<dbReference type="PANTHER" id="PTHR36570">
    <property type="entry name" value="DISULFIDE BOND FORMATION PROTEIN B"/>
    <property type="match status" value="1"/>
</dbReference>
<evidence type="ECO:0000256" key="11">
    <source>
        <dbReference type="ARBA" id="ARBA00023284"/>
    </source>
</evidence>
<dbReference type="InterPro" id="IPR050183">
    <property type="entry name" value="DsbB"/>
</dbReference>
<evidence type="ECO:0000256" key="10">
    <source>
        <dbReference type="ARBA" id="ARBA00023157"/>
    </source>
</evidence>
<comment type="subunit">
    <text evidence="14">Interacts with DsbL.</text>
</comment>
<dbReference type="GO" id="GO:0006457">
    <property type="term" value="P:protein folding"/>
    <property type="evidence" value="ECO:0007669"/>
    <property type="project" value="InterPro"/>
</dbReference>
<dbReference type="InterPro" id="IPR024199">
    <property type="entry name" value="Uncharacterised_DsbB"/>
</dbReference>
<dbReference type="InterPro" id="IPR023380">
    <property type="entry name" value="DsbB-like_sf"/>
</dbReference>
<organism evidence="17 18">
    <name type="scientific">Albimonas pacifica</name>
    <dbReference type="NCBI Taxonomy" id="1114924"/>
    <lineage>
        <taxon>Bacteria</taxon>
        <taxon>Pseudomonadati</taxon>
        <taxon>Pseudomonadota</taxon>
        <taxon>Alphaproteobacteria</taxon>
        <taxon>Rhodobacterales</taxon>
        <taxon>Paracoccaceae</taxon>
        <taxon>Albimonas</taxon>
    </lineage>
</organism>
<keyword evidence="2" id="KW-0813">Transport</keyword>
<gene>
    <name evidence="17" type="ORF">SAMN05216258_102393</name>
</gene>
<dbReference type="Proteomes" id="UP000199377">
    <property type="component" value="Unassembled WGS sequence"/>
</dbReference>
<evidence type="ECO:0000256" key="2">
    <source>
        <dbReference type="ARBA" id="ARBA00022448"/>
    </source>
</evidence>
<keyword evidence="6" id="KW-0249">Electron transport</keyword>
<dbReference type="Pfam" id="PF02600">
    <property type="entry name" value="DsbB"/>
    <property type="match status" value="1"/>
</dbReference>
<dbReference type="SUPFAM" id="SSF158442">
    <property type="entry name" value="DsbB-like"/>
    <property type="match status" value="1"/>
</dbReference>
<feature type="transmembrane region" description="Helical" evidence="16">
    <location>
        <begin position="21"/>
        <end position="41"/>
    </location>
</feature>
<dbReference type="EMBL" id="FOQH01000002">
    <property type="protein sequence ID" value="SFH81839.1"/>
    <property type="molecule type" value="Genomic_DNA"/>
</dbReference>
<keyword evidence="11" id="KW-0676">Redox-active center</keyword>
<evidence type="ECO:0000256" key="16">
    <source>
        <dbReference type="SAM" id="Phobius"/>
    </source>
</evidence>
<dbReference type="InterPro" id="IPR003752">
    <property type="entry name" value="DiS_bond_form_DsbB/BdbC"/>
</dbReference>
<evidence type="ECO:0000256" key="1">
    <source>
        <dbReference type="ARBA" id="ARBA00004429"/>
    </source>
</evidence>
<evidence type="ECO:0000256" key="12">
    <source>
        <dbReference type="ARBA" id="ARBA00037310"/>
    </source>
</evidence>
<evidence type="ECO:0000256" key="6">
    <source>
        <dbReference type="ARBA" id="ARBA00022982"/>
    </source>
</evidence>
<keyword evidence="7 16" id="KW-1133">Transmembrane helix</keyword>
<evidence type="ECO:0000256" key="15">
    <source>
        <dbReference type="ARBA" id="ARBA00039389"/>
    </source>
</evidence>
<evidence type="ECO:0000313" key="17">
    <source>
        <dbReference type="EMBL" id="SFH81839.1"/>
    </source>
</evidence>
<dbReference type="AlphaFoldDB" id="A0A1I3D5L3"/>
<evidence type="ECO:0000256" key="4">
    <source>
        <dbReference type="ARBA" id="ARBA00022519"/>
    </source>
</evidence>
<evidence type="ECO:0000256" key="13">
    <source>
        <dbReference type="ARBA" id="ARBA00038060"/>
    </source>
</evidence>
<dbReference type="RefSeq" id="WP_245779056.1">
    <property type="nucleotide sequence ID" value="NZ_FOQH01000002.1"/>
</dbReference>
<comment type="similarity">
    <text evidence="13">Belongs to the DsbB family. DsbI subfamily.</text>
</comment>
<protein>
    <recommendedName>
        <fullName evidence="15">Putative protein-disulfide oxidoreductase DsbI</fullName>
    </recommendedName>
</protein>
<evidence type="ECO:0000256" key="14">
    <source>
        <dbReference type="ARBA" id="ARBA00038526"/>
    </source>
</evidence>